<reference evidence="1" key="7">
    <citation type="journal article" date="2017" name="Sci. Rep.">
        <title>Genomic features, phylogenetic relationships, and comparative genomics of Elizabethkingia anophelis strain EM361-97 isolated in Taiwan.</title>
        <authorList>
            <person name="Lin J.N."/>
            <person name="Lai C.H."/>
            <person name="Yang C.H."/>
            <person name="Huang Y.H."/>
            <person name="Lin H.H."/>
        </authorList>
    </citation>
    <scope>NUCLEOTIDE SEQUENCE</scope>
</reference>
<reference evidence="1" key="6">
    <citation type="journal article" date="2017" name="Nat. Commun.">
        <title>Evolutionary dynamics and genomic features of the Elizabethkingia anophelis 2015 to 2016 Wisconsin outbreak strain.</title>
        <authorList>
            <person name="Perrin A."/>
            <person name="Larsonneur E."/>
            <person name="Nicholson A.C."/>
            <person name="Edwards D.J."/>
            <person name="Gundlach K.M."/>
            <person name="Whitney A.M."/>
            <person name="Gulvik C.A."/>
            <person name="Bell M.E."/>
            <person name="Rendueles O."/>
            <person name="Cury J."/>
            <person name="Hugon P."/>
            <person name="Clermont D."/>
            <person name="Enouf V."/>
            <person name="Loparev V."/>
            <person name="Juieng P."/>
            <person name="Monson T."/>
            <person name="Warshauer D."/>
            <person name="Elbadawi L.I."/>
            <person name="Walters M.S."/>
            <person name="Crist M.B."/>
            <person name="Noble-Wang J."/>
            <person name="Borlaug G."/>
            <person name="Rocha E.P.C."/>
            <person name="Criscuolo A."/>
            <person name="Touchon M."/>
            <person name="Davis J.P."/>
            <person name="Holt K.E."/>
            <person name="McQuiston J.R."/>
            <person name="Brisse S."/>
        </authorList>
    </citation>
    <scope>NUCLEOTIDE SEQUENCE</scope>
</reference>
<reference evidence="1" key="1">
    <citation type="journal article" date="2014" name="Genome Biol. Evol.">
        <title>Comparative genomic analysis of malaria mosquito vector-associated novel pathogen Elizabethkingia anophelis.</title>
        <authorList>
            <person name="Teo J."/>
            <person name="Tan S.Y."/>
            <person name="Liu Y."/>
            <person name="Tay M."/>
            <person name="Ding Y."/>
            <person name="Li Y."/>
            <person name="Kjelleberg S."/>
            <person name="Givskov M."/>
            <person name="Lin R.T."/>
            <person name="Yang L."/>
        </authorList>
    </citation>
    <scope>NUCLEOTIDE SEQUENCE</scope>
</reference>
<reference evidence="1" key="2">
    <citation type="journal article" date="2014" name="PLoS ONE">
        <title>Insights from the genome annotation of Elizabethkingia anophelis from the malaria vector Anopheles gambiae.</title>
        <authorList>
            <person name="Kukutla P."/>
            <person name="Lindberg B.G."/>
            <person name="Pei D."/>
            <person name="Rayl M."/>
            <person name="Yu W."/>
            <person name="Steritz M."/>
            <person name="Faye I."/>
            <person name="Xu J."/>
        </authorList>
    </citation>
    <scope>NUCLEOTIDE SEQUENCE</scope>
</reference>
<accession>A0A455ZFX2</accession>
<reference evidence="1" key="3">
    <citation type="journal article" date="2016" name="Genome Announc.">
        <title>Complete Genome Sequences of Four Strains from the 2015-2016 Elizabethkingia anophelis Outbreak.</title>
        <authorList>
            <person name="Nicholson A.C."/>
            <person name="Whitney A.M."/>
            <person name="Emery B.D."/>
            <person name="Bell M.E."/>
            <person name="Gartin J.T."/>
            <person name="Humrighouse B.W."/>
            <person name="Loparev V.N."/>
            <person name="Batra D."/>
            <person name="Sheth M."/>
            <person name="Rowe L.A."/>
            <person name="Juieng P."/>
            <person name="Knipe K."/>
            <person name="Gulvik C."/>
            <person name="McQuiston J.R."/>
        </authorList>
    </citation>
    <scope>NUCLEOTIDE SEQUENCE</scope>
</reference>
<dbReference type="EMBL" id="BK010609">
    <property type="protein sequence ID" value="DAC75660.1"/>
    <property type="molecule type" value="Genomic_DNA"/>
</dbReference>
<protein>
    <submittedName>
        <fullName evidence="1">Uncharacterized protein</fullName>
    </submittedName>
</protein>
<sequence length="83" mass="9586">MEDSARKANPSKTEITQKDLLWAATMLEMDLQAQSGAIPQDPEDEENLRLEHNKRMLQKMKEQNIPWAESYPGELYPIEDQGI</sequence>
<reference evidence="1" key="4">
    <citation type="journal article" date="2016" name="Sci. Rep.">
        <title>Genomic epidemiology and global diversity of the emerging bacterial pathogen Elizabethkingia anophelis.</title>
        <authorList>
            <person name="Breurec S."/>
            <person name="Criscuolo A."/>
            <person name="Diancourt L."/>
            <person name="Rendueles O."/>
            <person name="Vandenbogaert M."/>
            <person name="Passet V."/>
            <person name="Caro V."/>
            <person name="Rocha E.P."/>
            <person name="Touchon M."/>
            <person name="Brisse S."/>
        </authorList>
    </citation>
    <scope>NUCLEOTIDE SEQUENCE</scope>
</reference>
<reference evidence="1" key="5">
    <citation type="journal article" date="2017" name="Genome Announc.">
        <title>Complete Circularized Genome Sequences of Four Strains of Elizabethkingia anophelis, Including Two Novel Strains Isolated from Wild-Caught Anopheles sinensis.</title>
        <authorList>
            <person name="Pei D."/>
            <person name="Nicholson A.C."/>
            <person name="Jiang J."/>
            <person name="Chen H."/>
            <person name="Whitney A.M."/>
            <person name="Villarma A."/>
            <person name="Bell M."/>
            <person name="Humrighouse B."/>
            <person name="Rowe L.A."/>
            <person name="Sheth M."/>
            <person name="Batra D."/>
            <person name="Juieng P."/>
            <person name="Loparev V.N."/>
            <person name="McQuiston J.R."/>
            <person name="Lan Y."/>
            <person name="Ma Y."/>
            <person name="Xu J."/>
        </authorList>
    </citation>
    <scope>NUCLEOTIDE SEQUENCE</scope>
</reference>
<reference evidence="1" key="8">
    <citation type="journal article" date="2018" name="J. ISSAAS">
        <title>In Silico Identification of Three Types of Integrative and Conjugative Elements (ICEs) in Elizabethkingia anophelis Strains Isolated from Around the World.</title>
        <authorList>
            <person name="Xu J."/>
            <person name="Pei D."/>
            <person name="Nicholson A."/>
            <person name="Lan Y."/>
            <person name="Xia Q."/>
        </authorList>
    </citation>
    <scope>NUCLEOTIDE SEQUENCE</scope>
</reference>
<name>A0A455ZFX2_9FLAO</name>
<evidence type="ECO:0000313" key="1">
    <source>
        <dbReference type="EMBL" id="DAC75660.1"/>
    </source>
</evidence>
<proteinExistence type="predicted"/>
<gene>
    <name evidence="1" type="primary">ICEEaIII(4)_As1_16156_15905</name>
</gene>
<dbReference type="AlphaFoldDB" id="A0A455ZFX2"/>
<organism evidence="1">
    <name type="scientific">Elizabethkingia anophelis</name>
    <dbReference type="NCBI Taxonomy" id="1117645"/>
    <lineage>
        <taxon>Bacteria</taxon>
        <taxon>Pseudomonadati</taxon>
        <taxon>Bacteroidota</taxon>
        <taxon>Flavobacteriia</taxon>
        <taxon>Flavobacteriales</taxon>
        <taxon>Weeksellaceae</taxon>
        <taxon>Elizabethkingia</taxon>
    </lineage>
</organism>